<accession>A0AAV5QJQ0</accession>
<dbReference type="AlphaFoldDB" id="A0AAV5QJQ0"/>
<keyword evidence="2" id="KW-0479">Metal-binding</keyword>
<dbReference type="GO" id="GO:0046872">
    <property type="term" value="F:metal ion binding"/>
    <property type="evidence" value="ECO:0007669"/>
    <property type="project" value="UniProtKB-KW"/>
</dbReference>
<evidence type="ECO:0000256" key="1">
    <source>
        <dbReference type="ARBA" id="ARBA00010211"/>
    </source>
</evidence>
<protein>
    <recommendedName>
        <fullName evidence="3">Fumarylacetoacetase-like C-terminal domain-containing protein</fullName>
    </recommendedName>
</protein>
<dbReference type="InterPro" id="IPR036663">
    <property type="entry name" value="Fumarylacetoacetase_C_sf"/>
</dbReference>
<dbReference type="GO" id="GO:0050163">
    <property type="term" value="F:oxaloacetate tautomerase activity"/>
    <property type="evidence" value="ECO:0007669"/>
    <property type="project" value="UniProtKB-ARBA"/>
</dbReference>
<dbReference type="GO" id="GO:0006107">
    <property type="term" value="P:oxaloacetate metabolic process"/>
    <property type="evidence" value="ECO:0007669"/>
    <property type="project" value="UniProtKB-ARBA"/>
</dbReference>
<dbReference type="SUPFAM" id="SSF56529">
    <property type="entry name" value="FAH"/>
    <property type="match status" value="1"/>
</dbReference>
<dbReference type="PANTHER" id="PTHR11820">
    <property type="entry name" value="ACYLPYRUVASE"/>
    <property type="match status" value="1"/>
</dbReference>
<dbReference type="Pfam" id="PF01557">
    <property type="entry name" value="FAA_hydrolase"/>
    <property type="match status" value="1"/>
</dbReference>
<organism evidence="4 5">
    <name type="scientific">Saccharomycopsis crataegensis</name>
    <dbReference type="NCBI Taxonomy" id="43959"/>
    <lineage>
        <taxon>Eukaryota</taxon>
        <taxon>Fungi</taxon>
        <taxon>Dikarya</taxon>
        <taxon>Ascomycota</taxon>
        <taxon>Saccharomycotina</taxon>
        <taxon>Saccharomycetes</taxon>
        <taxon>Saccharomycopsidaceae</taxon>
        <taxon>Saccharomycopsis</taxon>
    </lineage>
</organism>
<evidence type="ECO:0000313" key="4">
    <source>
        <dbReference type="EMBL" id="GMM34959.1"/>
    </source>
</evidence>
<dbReference type="FunFam" id="3.90.850.10:FF:000002">
    <property type="entry name" value="2-hydroxyhepta-2,4-diene-1,7-dioate isomerase"/>
    <property type="match status" value="1"/>
</dbReference>
<evidence type="ECO:0000259" key="3">
    <source>
        <dbReference type="Pfam" id="PF01557"/>
    </source>
</evidence>
<dbReference type="InterPro" id="IPR011234">
    <property type="entry name" value="Fumarylacetoacetase-like_C"/>
</dbReference>
<dbReference type="Gene3D" id="3.90.850.10">
    <property type="entry name" value="Fumarylacetoacetase-like, C-terminal domain"/>
    <property type="match status" value="1"/>
</dbReference>
<comment type="similarity">
    <text evidence="1">Belongs to the FAH family.</text>
</comment>
<proteinExistence type="inferred from homology"/>
<keyword evidence="5" id="KW-1185">Reference proteome</keyword>
<dbReference type="PANTHER" id="PTHR11820:SF112">
    <property type="entry name" value="FUMARYLACETOACETATE HYDROLASE FAMILY PROTEIN (AFU_ORTHOLOGUE AFUA_1G02370)-RELATED"/>
    <property type="match status" value="1"/>
</dbReference>
<reference evidence="4 5" key="1">
    <citation type="journal article" date="2023" name="Elife">
        <title>Identification of key yeast species and microbe-microbe interactions impacting larval growth of Drosophila in the wild.</title>
        <authorList>
            <person name="Mure A."/>
            <person name="Sugiura Y."/>
            <person name="Maeda R."/>
            <person name="Honda K."/>
            <person name="Sakurai N."/>
            <person name="Takahashi Y."/>
            <person name="Watada M."/>
            <person name="Katoh T."/>
            <person name="Gotoh A."/>
            <person name="Gotoh Y."/>
            <person name="Taniguchi I."/>
            <person name="Nakamura K."/>
            <person name="Hayashi T."/>
            <person name="Katayama T."/>
            <person name="Uemura T."/>
            <person name="Hattori Y."/>
        </authorList>
    </citation>
    <scope>NUCLEOTIDE SEQUENCE [LARGE SCALE GENOMIC DNA]</scope>
    <source>
        <strain evidence="4 5">SC-9</strain>
    </source>
</reference>
<evidence type="ECO:0000256" key="2">
    <source>
        <dbReference type="ARBA" id="ARBA00022723"/>
    </source>
</evidence>
<feature type="domain" description="Fumarylacetoacetase-like C-terminal" evidence="3">
    <location>
        <begin position="78"/>
        <end position="295"/>
    </location>
</feature>
<dbReference type="Proteomes" id="UP001360560">
    <property type="component" value="Unassembled WGS sequence"/>
</dbReference>
<dbReference type="EMBL" id="BTFZ01000004">
    <property type="protein sequence ID" value="GMM34959.1"/>
    <property type="molecule type" value="Genomic_DNA"/>
</dbReference>
<comment type="caution">
    <text evidence="4">The sequence shown here is derived from an EMBL/GenBank/DDBJ whole genome shotgun (WGS) entry which is preliminary data.</text>
</comment>
<name>A0AAV5QJQ0_9ASCO</name>
<dbReference type="RefSeq" id="XP_064851959.1">
    <property type="nucleotide sequence ID" value="XM_064995887.1"/>
</dbReference>
<gene>
    <name evidence="4" type="ORF">DASC09_022840</name>
</gene>
<evidence type="ECO:0000313" key="5">
    <source>
        <dbReference type="Proteomes" id="UP001360560"/>
    </source>
</evidence>
<sequence length="306" mass="33239">MSFKRLIRFVSTDSKVYFGDAIVPSTTTPETFDPRFTKEAHVIVGDVFSSSYTITNQIKPVAQLLCPIAPSQLGTVRLIGLNYSKHAAELGSPKPKFPVGFYKPATAAAGPNDSIIVPRFAQVVGNPNDPKDTKPQVDYETELVVVIGKAGTNIPKDKVSEYILGYSVGNDVSQRTWQIARGGSQFTTGKMFDTWAPFGPAIVSPSVVGNPNDLQISSYVNGELRQDSTTGDMIFDVVELVHFLSQGTTLMPGDIIWTGTPGGVAAGMKDPKWLQDGDVCVCKLEKVGTVQNKVVFEKDGFRDWKL</sequence>
<dbReference type="GeneID" id="90072938"/>